<feature type="region of interest" description="Disordered" evidence="1">
    <location>
        <begin position="206"/>
        <end position="246"/>
    </location>
</feature>
<feature type="compositionally biased region" description="Basic residues" evidence="1">
    <location>
        <begin position="286"/>
        <end position="298"/>
    </location>
</feature>
<name>A0A9C6WZ75_FRAOC</name>
<gene>
    <name evidence="3" type="primary">LOC127749795</name>
</gene>
<keyword evidence="2" id="KW-1185">Reference proteome</keyword>
<organism evidence="2 3">
    <name type="scientific">Frankliniella occidentalis</name>
    <name type="common">Western flower thrips</name>
    <name type="synonym">Euthrips occidentalis</name>
    <dbReference type="NCBI Taxonomy" id="133901"/>
    <lineage>
        <taxon>Eukaryota</taxon>
        <taxon>Metazoa</taxon>
        <taxon>Ecdysozoa</taxon>
        <taxon>Arthropoda</taxon>
        <taxon>Hexapoda</taxon>
        <taxon>Insecta</taxon>
        <taxon>Pterygota</taxon>
        <taxon>Neoptera</taxon>
        <taxon>Paraneoptera</taxon>
        <taxon>Thysanoptera</taxon>
        <taxon>Terebrantia</taxon>
        <taxon>Thripoidea</taxon>
        <taxon>Thripidae</taxon>
        <taxon>Frankliniella</taxon>
    </lineage>
</organism>
<reference evidence="3" key="1">
    <citation type="submission" date="2025-08" db="UniProtKB">
        <authorList>
            <consortium name="RefSeq"/>
        </authorList>
    </citation>
    <scope>IDENTIFICATION</scope>
    <source>
        <tissue evidence="3">Whole organism</tissue>
    </source>
</reference>
<accession>A0A9C6WZ75</accession>
<feature type="region of interest" description="Disordered" evidence="1">
    <location>
        <begin position="262"/>
        <end position="344"/>
    </location>
</feature>
<evidence type="ECO:0000256" key="1">
    <source>
        <dbReference type="SAM" id="MobiDB-lite"/>
    </source>
</evidence>
<evidence type="ECO:0000313" key="3">
    <source>
        <dbReference type="RefSeq" id="XP_052125464.1"/>
    </source>
</evidence>
<dbReference type="AlphaFoldDB" id="A0A9C6WZ75"/>
<evidence type="ECO:0000313" key="2">
    <source>
        <dbReference type="Proteomes" id="UP000504606"/>
    </source>
</evidence>
<feature type="region of interest" description="Disordered" evidence="1">
    <location>
        <begin position="120"/>
        <end position="188"/>
    </location>
</feature>
<feature type="compositionally biased region" description="Basic and acidic residues" evidence="1">
    <location>
        <begin position="206"/>
        <end position="215"/>
    </location>
</feature>
<feature type="compositionally biased region" description="Basic and acidic residues" evidence="1">
    <location>
        <begin position="262"/>
        <end position="272"/>
    </location>
</feature>
<protein>
    <submittedName>
        <fullName evidence="3">Uncharacterized protein LOC127749795 isoform X1</fullName>
    </submittedName>
</protein>
<feature type="compositionally biased region" description="Polar residues" evidence="1">
    <location>
        <begin position="324"/>
        <end position="341"/>
    </location>
</feature>
<feature type="compositionally biased region" description="Basic and acidic residues" evidence="1">
    <location>
        <begin position="120"/>
        <end position="138"/>
    </location>
</feature>
<dbReference type="Proteomes" id="UP000504606">
    <property type="component" value="Unplaced"/>
</dbReference>
<dbReference type="RefSeq" id="XP_052125464.1">
    <property type="nucleotide sequence ID" value="XM_052269504.1"/>
</dbReference>
<feature type="compositionally biased region" description="Polar residues" evidence="1">
    <location>
        <begin position="168"/>
        <end position="181"/>
    </location>
</feature>
<sequence length="578" mass="64950">MGGNKKKKSTCYVYVKNLTNNKKYALSADLLYHWNGNANEAQEKFDPSKPFHSSNQYCVFYAGKAVRHAAYHVAETRELCLSKTKEVGGMSLRPSVVPARKSLTPAEVSNTVTLSQMEMADAKAMEESAESKRKEVHGDRKKVKNEMNNNKSNKENPIKKKKSKLNKTSPVNDINQDTLPSDETEAHREKHYEMGHAKIVCESLKEKGTVGESPRKQSFVRALSPPSQVRSPMKAAEQPPWIDPQTQHLPLHENLMKQFENNDQRTPDKGLDDTDFSSDFSDREKKKPNRKENLKRRSSASEVSNVSLLKEDQTPVLVGPNKSALGSGSKRPSCNDVNSGPTKKVKDDGAVCNSTFNTMTTAITKNSDCSCGSNYIDLCKRLETVEVALNLVSTSNKKLFDLVSKMYNTGKKCRISQLERAVEGYDDIPVPDDCVLVGELNGSMQFLSKEDIVTMEKKKTSLKGRILELGRLFYGDNYYLYSLVGIKNKIEKTYEFKMETPHITAIAKILQCLRWTKSEDLSSSNIGRMMGKYFSEARKVVEKAEEERQMKAFHASQQAKSVDPKKNSDDSDSSNQNE</sequence>
<feature type="region of interest" description="Disordered" evidence="1">
    <location>
        <begin position="545"/>
        <end position="578"/>
    </location>
</feature>
<dbReference type="GeneID" id="127749795"/>
<proteinExistence type="predicted"/>
<dbReference type="KEGG" id="foc:127749795"/>